<proteinExistence type="predicted"/>
<name>A0A1L0BAJ4_9ASCO</name>
<dbReference type="AlphaFoldDB" id="A0A1L0BAJ4"/>
<dbReference type="Proteomes" id="UP000182334">
    <property type="component" value="Chromosome I"/>
</dbReference>
<sequence length="249" mass="29551">MYFDFRNHQSNAQNDDNDSFTDWYKDSSKIIKVSYPLYRYFVLKGEVCFGAMGENQRKKHKTMLRNHYNLLPSSKENNSSETASRSSEELMEENKWVQQELSDRAQFLEKLAMQIKYKDYLMMAVERDVRKITPTEYALAELVATERLDSVHLEEILTYWVKVHNFLRKFWPLKLFHEKSFHFVSDITALEMFFPRLFPGSQYATNDIEEAEEVFSFILKSGYFKLRETLPEQKILKALKTSQHVSSSL</sequence>
<evidence type="ECO:0000256" key="1">
    <source>
        <dbReference type="SAM" id="MobiDB-lite"/>
    </source>
</evidence>
<feature type="compositionally biased region" description="Polar residues" evidence="1">
    <location>
        <begin position="71"/>
        <end position="85"/>
    </location>
</feature>
<keyword evidence="3" id="KW-1185">Reference proteome</keyword>
<accession>A0A1L0BAJ4</accession>
<organism evidence="2 3">
    <name type="scientific">Sungouiella intermedia</name>
    <dbReference type="NCBI Taxonomy" id="45354"/>
    <lineage>
        <taxon>Eukaryota</taxon>
        <taxon>Fungi</taxon>
        <taxon>Dikarya</taxon>
        <taxon>Ascomycota</taxon>
        <taxon>Saccharomycotina</taxon>
        <taxon>Pichiomycetes</taxon>
        <taxon>Metschnikowiaceae</taxon>
        <taxon>Sungouiella</taxon>
    </lineage>
</organism>
<protein>
    <submittedName>
        <fullName evidence="2">CIC11C00000004659</fullName>
    </submittedName>
</protein>
<feature type="region of interest" description="Disordered" evidence="1">
    <location>
        <begin position="70"/>
        <end position="89"/>
    </location>
</feature>
<dbReference type="OrthoDB" id="7130006at2759"/>
<dbReference type="EMBL" id="LT635756">
    <property type="protein sequence ID" value="SGZ47516.1"/>
    <property type="molecule type" value="Genomic_DNA"/>
</dbReference>
<evidence type="ECO:0000313" key="2">
    <source>
        <dbReference type="EMBL" id="SGZ47516.1"/>
    </source>
</evidence>
<reference evidence="2 3" key="1">
    <citation type="submission" date="2016-10" db="EMBL/GenBank/DDBJ databases">
        <authorList>
            <person name="de Groot N.N."/>
        </authorList>
    </citation>
    <scope>NUCLEOTIDE SEQUENCE [LARGE SCALE GENOMIC DNA]</scope>
    <source>
        <strain evidence="2 3">CBS 141442</strain>
    </source>
</reference>
<evidence type="ECO:0000313" key="3">
    <source>
        <dbReference type="Proteomes" id="UP000182334"/>
    </source>
</evidence>
<gene>
    <name evidence="2" type="ORF">SAMEA4029010_CIC11G00000004659</name>
</gene>